<comment type="similarity">
    <text evidence="1">Belongs to the endophilin family.</text>
</comment>
<dbReference type="SMART" id="SM00326">
    <property type="entry name" value="SH3"/>
    <property type="match status" value="1"/>
</dbReference>
<dbReference type="CDD" id="cd11802">
    <property type="entry name" value="SH3_Endophilin_B"/>
    <property type="match status" value="1"/>
</dbReference>
<reference evidence="7" key="1">
    <citation type="submission" date="2014-12" db="EMBL/GenBank/DDBJ databases">
        <title>Insight into the proteome of Arion vulgaris.</title>
        <authorList>
            <person name="Aradska J."/>
            <person name="Bulat T."/>
            <person name="Smidak R."/>
            <person name="Sarate P."/>
            <person name="Gangsoo J."/>
            <person name="Sialana F."/>
            <person name="Bilban M."/>
            <person name="Lubec G."/>
        </authorList>
    </citation>
    <scope>NUCLEOTIDE SEQUENCE</scope>
    <source>
        <tissue evidence="7">Skin</tissue>
    </source>
</reference>
<dbReference type="PANTHER" id="PTHR14167">
    <property type="entry name" value="SH3 DOMAIN-CONTAINING"/>
    <property type="match status" value="1"/>
</dbReference>
<dbReference type="GO" id="GO:0061024">
    <property type="term" value="P:membrane organization"/>
    <property type="evidence" value="ECO:0007669"/>
    <property type="project" value="TreeGrafter"/>
</dbReference>
<dbReference type="AlphaFoldDB" id="A0A0B7A6K9"/>
<dbReference type="PROSITE" id="PS51021">
    <property type="entry name" value="BAR"/>
    <property type="match status" value="1"/>
</dbReference>
<evidence type="ECO:0000256" key="2">
    <source>
        <dbReference type="ARBA" id="ARBA00022443"/>
    </source>
</evidence>
<feature type="region of interest" description="Disordered" evidence="4">
    <location>
        <begin position="301"/>
        <end position="333"/>
    </location>
</feature>
<dbReference type="InterPro" id="IPR050384">
    <property type="entry name" value="Endophilin_SH3RF"/>
</dbReference>
<dbReference type="EMBL" id="HACG01028760">
    <property type="protein sequence ID" value="CEK75625.1"/>
    <property type="molecule type" value="Transcribed_RNA"/>
</dbReference>
<feature type="domain" description="SH3" evidence="5">
    <location>
        <begin position="339"/>
        <end position="399"/>
    </location>
</feature>
<organism evidence="7">
    <name type="scientific">Arion vulgaris</name>
    <dbReference type="NCBI Taxonomy" id="1028688"/>
    <lineage>
        <taxon>Eukaryota</taxon>
        <taxon>Metazoa</taxon>
        <taxon>Spiralia</taxon>
        <taxon>Lophotrochozoa</taxon>
        <taxon>Mollusca</taxon>
        <taxon>Gastropoda</taxon>
        <taxon>Heterobranchia</taxon>
        <taxon>Euthyneura</taxon>
        <taxon>Panpulmonata</taxon>
        <taxon>Eupulmonata</taxon>
        <taxon>Stylommatophora</taxon>
        <taxon>Helicina</taxon>
        <taxon>Arionoidea</taxon>
        <taxon>Arionidae</taxon>
        <taxon>Arion</taxon>
    </lineage>
</organism>
<dbReference type="PANTHER" id="PTHR14167:SF76">
    <property type="entry name" value="ENDOPHILIN B, ISOFORM A"/>
    <property type="match status" value="1"/>
</dbReference>
<dbReference type="InterPro" id="IPR004148">
    <property type="entry name" value="BAR_dom"/>
</dbReference>
<feature type="domain" description="BAR" evidence="6">
    <location>
        <begin position="68"/>
        <end position="307"/>
    </location>
</feature>
<evidence type="ECO:0000259" key="6">
    <source>
        <dbReference type="PROSITE" id="PS51021"/>
    </source>
</evidence>
<protein>
    <submittedName>
        <fullName evidence="7">Uncharacterized protein</fullName>
    </submittedName>
</protein>
<feature type="non-terminal residue" evidence="7">
    <location>
        <position position="1"/>
    </location>
</feature>
<dbReference type="PROSITE" id="PS50002">
    <property type="entry name" value="SH3"/>
    <property type="match status" value="1"/>
</dbReference>
<dbReference type="SUPFAM" id="SSF50044">
    <property type="entry name" value="SH3-domain"/>
    <property type="match status" value="1"/>
</dbReference>
<name>A0A0B7A6K9_9EUPU</name>
<accession>A0A0B7A6K9</accession>
<dbReference type="InterPro" id="IPR036028">
    <property type="entry name" value="SH3-like_dom_sf"/>
</dbReference>
<evidence type="ECO:0000256" key="3">
    <source>
        <dbReference type="PROSITE-ProRule" id="PRU00192"/>
    </source>
</evidence>
<evidence type="ECO:0000256" key="4">
    <source>
        <dbReference type="SAM" id="MobiDB-lite"/>
    </source>
</evidence>
<dbReference type="CDD" id="cd07594">
    <property type="entry name" value="BAR_Endophilin_B"/>
    <property type="match status" value="1"/>
</dbReference>
<evidence type="ECO:0000259" key="5">
    <source>
        <dbReference type="PROSITE" id="PS50002"/>
    </source>
</evidence>
<dbReference type="Pfam" id="PF03114">
    <property type="entry name" value="BAR"/>
    <property type="match status" value="1"/>
</dbReference>
<dbReference type="Gene3D" id="1.20.1270.60">
    <property type="entry name" value="Arfaptin homology (AH) domain/BAR domain"/>
    <property type="match status" value="1"/>
</dbReference>
<gene>
    <name evidence="7" type="primary">ORF96335</name>
</gene>
<keyword evidence="2 3" id="KW-0728">SH3 domain</keyword>
<dbReference type="SUPFAM" id="SSF103657">
    <property type="entry name" value="BAR/IMD domain-like"/>
    <property type="match status" value="1"/>
</dbReference>
<dbReference type="Pfam" id="PF14604">
    <property type="entry name" value="SH3_9"/>
    <property type="match status" value="1"/>
</dbReference>
<dbReference type="Gene3D" id="2.30.30.40">
    <property type="entry name" value="SH3 Domains"/>
    <property type="match status" value="1"/>
</dbReference>
<dbReference type="GO" id="GO:0016020">
    <property type="term" value="C:membrane"/>
    <property type="evidence" value="ECO:0007669"/>
    <property type="project" value="TreeGrafter"/>
</dbReference>
<dbReference type="InterPro" id="IPR001452">
    <property type="entry name" value="SH3_domain"/>
</dbReference>
<proteinExistence type="inferred from homology"/>
<evidence type="ECO:0000256" key="1">
    <source>
        <dbReference type="ARBA" id="ARBA00006697"/>
    </source>
</evidence>
<sequence length="399" mass="44592">HPPPTSKLLLIVDRLTQFETFVTTNATNQDWNRFTDTLTMDLNSLNAKFKKVAGGASTVFNRAVQFTEEKLGTAEKTELDAHFENLMQRSDKTKLWTETLVKQTDTLLQPNPNQRMEDLLYVKLDKKKKDRITQYEILGNAMVDAGNDFGPGTAYGNALVKCGQAQIQIGNAERDFITTTANNFLQPLSNFLEGDMKTILKEKKILETKRLDLDACKSRLRKAKSAGTQTQDDLAKAEADLRVAQSEFDRQSEITKILLDGINSTHAHHLRCLNDFIEAQLTFFAQCQQYMTDLQRQLGSYSVSGRPTSNNNTSTSGSLPTPLDPSAPPAIEVTAPTPTEKRQAKALYDYDAADSTELSLLADELIMVYKAQGLDPDWLMAERGSQRGKVPVTYLKVLE</sequence>
<dbReference type="InterPro" id="IPR027267">
    <property type="entry name" value="AH/BAR_dom_sf"/>
</dbReference>
<dbReference type="GO" id="GO:0005737">
    <property type="term" value="C:cytoplasm"/>
    <property type="evidence" value="ECO:0007669"/>
    <property type="project" value="InterPro"/>
</dbReference>
<dbReference type="SMART" id="SM00721">
    <property type="entry name" value="BAR"/>
    <property type="match status" value="1"/>
</dbReference>
<feature type="compositionally biased region" description="Low complexity" evidence="4">
    <location>
        <begin position="304"/>
        <end position="321"/>
    </location>
</feature>
<evidence type="ECO:0000313" key="7">
    <source>
        <dbReference type="EMBL" id="CEK75625.1"/>
    </source>
</evidence>